<name>A0A428ML33_9BACT</name>
<dbReference type="EMBL" id="RSDW01000001">
    <property type="protein sequence ID" value="RSL17580.1"/>
    <property type="molecule type" value="Genomic_DNA"/>
</dbReference>
<sequence length="32" mass="3403">MGRGVKAVVTDSHFWVPFAVLLAGIGLLVVLH</sequence>
<evidence type="ECO:0008006" key="4">
    <source>
        <dbReference type="Google" id="ProtNLM"/>
    </source>
</evidence>
<keyword evidence="1" id="KW-0472">Membrane</keyword>
<protein>
    <recommendedName>
        <fullName evidence="4">Translocated intimin receptor Tir</fullName>
    </recommendedName>
</protein>
<keyword evidence="1" id="KW-1133">Transmembrane helix</keyword>
<accession>A0A428ML33</accession>
<proteinExistence type="predicted"/>
<evidence type="ECO:0000256" key="1">
    <source>
        <dbReference type="SAM" id="Phobius"/>
    </source>
</evidence>
<dbReference type="AlphaFoldDB" id="A0A428ML33"/>
<reference evidence="2 3" key="1">
    <citation type="submission" date="2018-12" db="EMBL/GenBank/DDBJ databases">
        <title>Sequencing of bacterial isolates from soil warming experiment in Harvard Forest, Massachusetts, USA.</title>
        <authorList>
            <person name="Deangelis K."/>
        </authorList>
    </citation>
    <scope>NUCLEOTIDE SEQUENCE [LARGE SCALE GENOMIC DNA]</scope>
    <source>
        <strain evidence="2 3">EB153</strain>
    </source>
</reference>
<feature type="transmembrane region" description="Helical" evidence="1">
    <location>
        <begin position="12"/>
        <end position="31"/>
    </location>
</feature>
<comment type="caution">
    <text evidence="2">The sequence shown here is derived from an EMBL/GenBank/DDBJ whole genome shotgun (WGS) entry which is preliminary data.</text>
</comment>
<evidence type="ECO:0000313" key="2">
    <source>
        <dbReference type="EMBL" id="RSL17580.1"/>
    </source>
</evidence>
<gene>
    <name evidence="2" type="ORF">EDE15_3115</name>
</gene>
<evidence type="ECO:0000313" key="3">
    <source>
        <dbReference type="Proteomes" id="UP000269669"/>
    </source>
</evidence>
<keyword evidence="3" id="KW-1185">Reference proteome</keyword>
<organism evidence="2 3">
    <name type="scientific">Edaphobacter aggregans</name>
    <dbReference type="NCBI Taxonomy" id="570835"/>
    <lineage>
        <taxon>Bacteria</taxon>
        <taxon>Pseudomonadati</taxon>
        <taxon>Acidobacteriota</taxon>
        <taxon>Terriglobia</taxon>
        <taxon>Terriglobales</taxon>
        <taxon>Acidobacteriaceae</taxon>
        <taxon>Edaphobacter</taxon>
    </lineage>
</organism>
<keyword evidence="1" id="KW-0812">Transmembrane</keyword>
<dbReference type="Proteomes" id="UP000269669">
    <property type="component" value="Unassembled WGS sequence"/>
</dbReference>